<protein>
    <recommendedName>
        <fullName evidence="3">THO complex subunit 2</fullName>
    </recommendedName>
</protein>
<feature type="compositionally biased region" description="Polar residues" evidence="6">
    <location>
        <begin position="1381"/>
        <end position="1396"/>
    </location>
</feature>
<sequence length="1698" mass="189849">MSAAEFSKSTPRNSTVLFRSPSSGVPTTAGRIGESEMDVDGESPASLYQSLSENVGESDLAENFFDDSTDFVEYCGVLIRGVIAGELSRDDCLLRIKPHLDAYPGLASLIIDQLQVVEYSTAESEDAAAAERYSDLVSHIVSKNLVPMADVRERLEQEMLPAVGVVDKVGGWETRYVRTKTKWFFKLQKFNLYREEPEGFAELIDVLDQANSSNCSLIAEKIMELAGTYDLDIYRIIETMLTAICLQPKILSKVLLELCDSMDFDISSLVTLIGAKFQLFGKKNGKEFRRIRGLCQLVCHIVAEGLSTWEDILPYVPLTHEETELHWKQMFERATDEDKILHTTKRSVKESNTEKLSFEAMTQYFEENRNPRIELVTIMLQRGMYHDAIRLINDMPIQYATTFEPLALEISRIVHYIIDPIYRNIGLDAQRIPDPGSNFPLVLNDQLPSQMTNVADMGEKLDPWLMILGGNLIYDRILFSKLLRIAHEFVRLNQVALNEDMAALNADSLKIFRELLHTFEHCFLPGLTRGTGSSSLSEKIFAVMKMLPYTIRFTLYYKTKVDYYPNGHPLGIVARAVALANAKWFQKRINKDSTKSCGRIVAKDMYNNAIIVCNYLSERIGSYDNFGTLVTDAMRNASAFSADIMLYCVLEYMSLPKNNSHKHDAMTIMPWYRYTANFSAVFAKRLTIELEPILEYVAGMLKAGQTVDLLILKELVHKLSGIEVSEGVTDEQLAALAGGEVLKAEGAYFSPMRNTKRSSVRLKDALLNSGQALPLCLLITHVESVILYKEDEAKNLKLVGLLYDMCHDTLVQYGTFLATNLTKSEYEKTFPSLEVLIRVYNIPFETSIFLLRSVYWNEITTEIEHFKKQEKIPDGTLNGEHFKLVQEKFSKTFDNVITSVVDLITPVMTQAPMEDISLRFYVLFWFLSLYDLYVPVAVYEQEVEKLQQVVAAAADPGDEDLGKEIKRRKESTRAQIVIEKLQEEMSVQKQHVQMLRNHLAEEKDRWFQSAKSNKSDVVSQFLQMCVLPRSTFSTIDALFSAHFISSLHELRTQNFSTLLCYDRMLCDITTALTCCSENEASRYGRLLHTVLQTIMRWHNSKAVFETECQHHPGFMTKFRTPTVSSGADVVDHIDYENFRHVCHKWHFKLTKSMVKSLDSDSYVRIRNGLIVLDRILPYYPIISNFYVAIEKRVQQLMESEKEKRPDMYSLAYGYMGRLRAQKQAGHLVLEESFHTRAAGPKKPDSLKTERSKEQTKAETPAEEEIQPASSDSAATAGTSSSDKDAKENVRIKTEVTAKKGEFPAAPKAPVVAAGTNSAKSLKSGAAPTAPKFVEKTSLEGAVVASNKDAPTSKRLKTSSGSPIKTPVEANPTQNGAGGTPAPNSVNGQKSKLTSARDQVEKVSKRLEKNGVKAPEGSGKEAKSKPTPISSPPTAIFSEPETKKSSSSSHPAKLHRTISDSAASSKTTEKQPPPASPKPRSKEKKLETPRSPDSIASTRKVIEFKEKDRVSTSSHSSPTSRRSDHADRSKPSEKRESAISVLSLTSGHSPDVVLAKPSTEKSSKDRHRRRSSVDAISPELRTSKKSLDGGVVHGSGKGGKEKGGGERTHSQEPTGRNDRVAARKESASASRHHSSKGSGLNSHESSREQEKKSASDRSHADAPSPVAVRTASETRPAKRRRDADSAERDRPHRKSSNAH</sequence>
<evidence type="ECO:0000256" key="3">
    <source>
        <dbReference type="ARBA" id="ARBA00019596"/>
    </source>
</evidence>
<proteinExistence type="inferred from homology"/>
<dbReference type="InterPro" id="IPR040007">
    <property type="entry name" value="Tho2"/>
</dbReference>
<organism evidence="10 11">
    <name type="scientific">Hypsibius exemplaris</name>
    <name type="common">Freshwater tardigrade</name>
    <dbReference type="NCBI Taxonomy" id="2072580"/>
    <lineage>
        <taxon>Eukaryota</taxon>
        <taxon>Metazoa</taxon>
        <taxon>Ecdysozoa</taxon>
        <taxon>Tardigrada</taxon>
        <taxon>Eutardigrada</taxon>
        <taxon>Parachela</taxon>
        <taxon>Hypsibioidea</taxon>
        <taxon>Hypsibiidae</taxon>
        <taxon>Hypsibius</taxon>
    </lineage>
</organism>
<dbReference type="EMBL" id="MTYJ01000110">
    <property type="protein sequence ID" value="OQV14093.1"/>
    <property type="molecule type" value="Genomic_DNA"/>
</dbReference>
<dbReference type="InterPro" id="IPR021418">
    <property type="entry name" value="THO_THOC2_C"/>
</dbReference>
<reference evidence="11" key="1">
    <citation type="submission" date="2017-01" db="EMBL/GenBank/DDBJ databases">
        <title>Comparative genomics of anhydrobiosis in the tardigrade Hypsibius dujardini.</title>
        <authorList>
            <person name="Yoshida Y."/>
            <person name="Koutsovoulos G."/>
            <person name="Laetsch D."/>
            <person name="Stevens L."/>
            <person name="Kumar S."/>
            <person name="Horikawa D."/>
            <person name="Ishino K."/>
            <person name="Komine S."/>
            <person name="Tomita M."/>
            <person name="Blaxter M."/>
            <person name="Arakawa K."/>
        </authorList>
    </citation>
    <scope>NUCLEOTIDE SEQUENCE [LARGE SCALE GENOMIC DNA]</scope>
    <source>
        <strain evidence="11">Z151</strain>
    </source>
</reference>
<feature type="compositionally biased region" description="Polar residues" evidence="6">
    <location>
        <begin position="7"/>
        <end position="26"/>
    </location>
</feature>
<dbReference type="GO" id="GO:0003729">
    <property type="term" value="F:mRNA binding"/>
    <property type="evidence" value="ECO:0007669"/>
    <property type="project" value="TreeGrafter"/>
</dbReference>
<dbReference type="InterPro" id="IPR021726">
    <property type="entry name" value="THO_THOC2_N"/>
</dbReference>
<dbReference type="Pfam" id="PF11732">
    <property type="entry name" value="Thoc2"/>
    <property type="match status" value="1"/>
</dbReference>
<feature type="compositionally biased region" description="Basic and acidic residues" evidence="6">
    <location>
        <begin position="1499"/>
        <end position="1509"/>
    </location>
</feature>
<feature type="compositionally biased region" description="Basic and acidic residues" evidence="6">
    <location>
        <begin position="1597"/>
        <end position="1625"/>
    </location>
</feature>
<comment type="subunit">
    <text evidence="5">Component of the THO subcomplex, which is composed of THOC1, THOC2, THOC3, THOC5, THOC6 and THOC7. The THO subcomplex interacts with DDX39B to form the THO-DDX39B complex which multimerizes into a 28-subunit tetrameric assembly. Component of the transcription/export (TREX) complex at least composed of ALYREF/THOC4, DDX39B, SARNP/CIP29, CHTOP and the THO subcomplex; in the complex interacts with THOC1, THOC3, THOC5, THOC7 and DDX39B. TREX seems to have a dynamic structure involving ATP-dependent remodeling. Interacts with POLDIP3 and ZC3H11A.</text>
</comment>
<evidence type="ECO:0000259" key="9">
    <source>
        <dbReference type="Pfam" id="PF16134"/>
    </source>
</evidence>
<feature type="compositionally biased region" description="Basic and acidic residues" evidence="6">
    <location>
        <begin position="1643"/>
        <end position="1659"/>
    </location>
</feature>
<evidence type="ECO:0000256" key="1">
    <source>
        <dbReference type="ARBA" id="ARBA00004123"/>
    </source>
</evidence>
<feature type="compositionally biased region" description="Low complexity" evidence="6">
    <location>
        <begin position="1510"/>
        <end position="1519"/>
    </location>
</feature>
<dbReference type="InterPro" id="IPR032302">
    <property type="entry name" value="THOC2_N"/>
</dbReference>
<dbReference type="PANTHER" id="PTHR21597:SF0">
    <property type="entry name" value="THO COMPLEX SUBUNIT 2"/>
    <property type="match status" value="1"/>
</dbReference>
<evidence type="ECO:0000313" key="11">
    <source>
        <dbReference type="Proteomes" id="UP000192578"/>
    </source>
</evidence>
<accession>A0A1W0WG42</accession>
<evidence type="ECO:0000256" key="4">
    <source>
        <dbReference type="ARBA" id="ARBA00023242"/>
    </source>
</evidence>
<feature type="compositionally biased region" description="Low complexity" evidence="6">
    <location>
        <begin position="1268"/>
        <end position="1280"/>
    </location>
</feature>
<dbReference type="Pfam" id="PF11262">
    <property type="entry name" value="Tho2"/>
    <property type="match status" value="1"/>
</dbReference>
<dbReference type="PANTHER" id="PTHR21597">
    <property type="entry name" value="THO2 PROTEIN"/>
    <property type="match status" value="1"/>
</dbReference>
<dbReference type="GO" id="GO:0000445">
    <property type="term" value="C:THO complex part of transcription export complex"/>
    <property type="evidence" value="ECO:0007669"/>
    <property type="project" value="TreeGrafter"/>
</dbReference>
<feature type="compositionally biased region" description="Basic and acidic residues" evidence="6">
    <location>
        <begin position="1680"/>
        <end position="1689"/>
    </location>
</feature>
<comment type="caution">
    <text evidence="10">The sequence shown here is derived from an EMBL/GenBank/DDBJ whole genome shotgun (WGS) entry which is preliminary data.</text>
</comment>
<evidence type="ECO:0000259" key="7">
    <source>
        <dbReference type="Pfam" id="PF11262"/>
    </source>
</evidence>
<feature type="compositionally biased region" description="Low complexity" evidence="6">
    <location>
        <begin position="1424"/>
        <end position="1435"/>
    </location>
</feature>
<feature type="compositionally biased region" description="Low complexity" evidence="6">
    <location>
        <begin position="1303"/>
        <end position="1313"/>
    </location>
</feature>
<evidence type="ECO:0000256" key="6">
    <source>
        <dbReference type="SAM" id="MobiDB-lite"/>
    </source>
</evidence>
<feature type="compositionally biased region" description="Basic and acidic residues" evidence="6">
    <location>
        <begin position="1520"/>
        <end position="1536"/>
    </location>
</feature>
<gene>
    <name evidence="10" type="ORF">BV898_11668</name>
</gene>
<dbReference type="GO" id="GO:0006397">
    <property type="term" value="P:mRNA processing"/>
    <property type="evidence" value="ECO:0007669"/>
    <property type="project" value="InterPro"/>
</dbReference>
<feature type="region of interest" description="Disordered" evidence="6">
    <location>
        <begin position="1233"/>
        <end position="1698"/>
    </location>
</feature>
<feature type="domain" description="THO complex subunit 2 N-terminal" evidence="9">
    <location>
        <begin position="450"/>
        <end position="596"/>
    </location>
</feature>
<dbReference type="Pfam" id="PF16134">
    <property type="entry name" value="THOC2_N"/>
    <property type="match status" value="2"/>
</dbReference>
<comment type="subcellular location">
    <subcellularLocation>
        <location evidence="1">Nucleus</location>
    </subcellularLocation>
</comment>
<feature type="domain" description="THO complex subunitTHOC2 C-terminal" evidence="7">
    <location>
        <begin position="914"/>
        <end position="1218"/>
    </location>
</feature>
<feature type="domain" description="THO complex subunitTHOC2 N-terminal" evidence="8">
    <location>
        <begin position="601"/>
        <end position="672"/>
    </location>
</feature>
<feature type="compositionally biased region" description="Basic and acidic residues" evidence="6">
    <location>
        <begin position="1281"/>
        <end position="1301"/>
    </location>
</feature>
<feature type="domain" description="THO complex subunit 2 N-terminal" evidence="9">
    <location>
        <begin position="107"/>
        <end position="242"/>
    </location>
</feature>
<name>A0A1W0WG42_HYPEX</name>
<feature type="region of interest" description="Disordered" evidence="6">
    <location>
        <begin position="1"/>
        <end position="42"/>
    </location>
</feature>
<comment type="similarity">
    <text evidence="2">Belongs to the THOC2 family.</text>
</comment>
<dbReference type="OrthoDB" id="29024at2759"/>
<evidence type="ECO:0000259" key="8">
    <source>
        <dbReference type="Pfam" id="PF11732"/>
    </source>
</evidence>
<feature type="compositionally biased region" description="Basic and acidic residues" evidence="6">
    <location>
        <begin position="1397"/>
        <end position="1410"/>
    </location>
</feature>
<dbReference type="GO" id="GO:0006406">
    <property type="term" value="P:mRNA export from nucleus"/>
    <property type="evidence" value="ECO:0007669"/>
    <property type="project" value="InterPro"/>
</dbReference>
<feature type="compositionally biased region" description="Basic and acidic residues" evidence="6">
    <location>
        <begin position="1241"/>
        <end position="1256"/>
    </location>
</feature>
<evidence type="ECO:0000313" key="10">
    <source>
        <dbReference type="EMBL" id="OQV14093.1"/>
    </source>
</evidence>
<evidence type="ECO:0000256" key="5">
    <source>
        <dbReference type="ARBA" id="ARBA00047033"/>
    </source>
</evidence>
<keyword evidence="4" id="KW-0539">Nucleus</keyword>
<evidence type="ECO:0000256" key="2">
    <source>
        <dbReference type="ARBA" id="ARBA00007857"/>
    </source>
</evidence>
<keyword evidence="11" id="KW-1185">Reference proteome</keyword>
<dbReference type="Proteomes" id="UP000192578">
    <property type="component" value="Unassembled WGS sequence"/>
</dbReference>